<keyword evidence="2" id="KW-1185">Reference proteome</keyword>
<proteinExistence type="predicted"/>
<sequence>MDMNPTTSSMAFDVDSVVYPTVKQSVPLLSSLSLGKNITIKEPSDEPMEALVRAASGMNMGQADEPVSTTNSAAKVEDSDDVSCKEPMFSFGSCSSGRESGASNLKEFVQRPEIYADPELLEIVPNIR</sequence>
<dbReference type="Proteomes" id="UP000559256">
    <property type="component" value="Unassembled WGS sequence"/>
</dbReference>
<accession>A0A8H5H1E5</accession>
<protein>
    <submittedName>
        <fullName evidence="1">Uncharacterized protein</fullName>
    </submittedName>
</protein>
<organism evidence="1 2">
    <name type="scientific">Tetrapyrgos nigripes</name>
    <dbReference type="NCBI Taxonomy" id="182062"/>
    <lineage>
        <taxon>Eukaryota</taxon>
        <taxon>Fungi</taxon>
        <taxon>Dikarya</taxon>
        <taxon>Basidiomycota</taxon>
        <taxon>Agaricomycotina</taxon>
        <taxon>Agaricomycetes</taxon>
        <taxon>Agaricomycetidae</taxon>
        <taxon>Agaricales</taxon>
        <taxon>Marasmiineae</taxon>
        <taxon>Marasmiaceae</taxon>
        <taxon>Tetrapyrgos</taxon>
    </lineage>
</organism>
<evidence type="ECO:0000313" key="1">
    <source>
        <dbReference type="EMBL" id="KAF5374952.1"/>
    </source>
</evidence>
<dbReference type="EMBL" id="JAACJM010000001">
    <property type="protein sequence ID" value="KAF5374952.1"/>
    <property type="molecule type" value="Genomic_DNA"/>
</dbReference>
<dbReference type="AlphaFoldDB" id="A0A8H5H1E5"/>
<evidence type="ECO:0000313" key="2">
    <source>
        <dbReference type="Proteomes" id="UP000559256"/>
    </source>
</evidence>
<reference evidence="1 2" key="1">
    <citation type="journal article" date="2020" name="ISME J.">
        <title>Uncovering the hidden diversity of litter-decomposition mechanisms in mushroom-forming fungi.</title>
        <authorList>
            <person name="Floudas D."/>
            <person name="Bentzer J."/>
            <person name="Ahren D."/>
            <person name="Johansson T."/>
            <person name="Persson P."/>
            <person name="Tunlid A."/>
        </authorList>
    </citation>
    <scope>NUCLEOTIDE SEQUENCE [LARGE SCALE GENOMIC DNA]</scope>
    <source>
        <strain evidence="1 2">CBS 291.85</strain>
    </source>
</reference>
<name>A0A8H5H1E5_9AGAR</name>
<gene>
    <name evidence="1" type="ORF">D9758_000197</name>
</gene>
<comment type="caution">
    <text evidence="1">The sequence shown here is derived from an EMBL/GenBank/DDBJ whole genome shotgun (WGS) entry which is preliminary data.</text>
</comment>